<comment type="similarity">
    <text evidence="9">In the C-terminal section; belongs to the DHPS family.</text>
</comment>
<dbReference type="GO" id="GO:0005740">
    <property type="term" value="C:mitochondrial envelope"/>
    <property type="evidence" value="ECO:0007669"/>
    <property type="project" value="TreeGrafter"/>
</dbReference>
<dbReference type="InterPro" id="IPR011005">
    <property type="entry name" value="Dihydropteroate_synth-like_sf"/>
</dbReference>
<dbReference type="EC" id="2.5.1.15" evidence="10"/>
<gene>
    <name evidence="26" type="primary">FOL1</name>
    <name evidence="26" type="ORF">H2200_008968</name>
</gene>
<evidence type="ECO:0000313" key="26">
    <source>
        <dbReference type="EMBL" id="KAJ9606957.1"/>
    </source>
</evidence>
<evidence type="ECO:0000256" key="16">
    <source>
        <dbReference type="ARBA" id="ARBA00022777"/>
    </source>
</evidence>
<dbReference type="InterPro" id="IPR006390">
    <property type="entry name" value="DHP_synth_dom"/>
</dbReference>
<dbReference type="InterPro" id="IPR035907">
    <property type="entry name" value="Hppk_sf"/>
</dbReference>
<accession>A0AA38X503</accession>
<keyword evidence="19" id="KW-0289">Folate biosynthesis</keyword>
<dbReference type="PROSITE" id="PS00793">
    <property type="entry name" value="DHPS_2"/>
    <property type="match status" value="1"/>
</dbReference>
<comment type="pathway">
    <text evidence="5">Cofactor biosynthesis; tetrahydrofolate biosynthesis; 7,8-dihydrofolate from 2-amino-4-hydroxy-6-hydroxymethyl-7,8-dihydropteridine diphosphate and 4-aminobenzoate: step 1/2.</text>
</comment>
<keyword evidence="15" id="KW-0547">Nucleotide-binding</keyword>
<evidence type="ECO:0000256" key="10">
    <source>
        <dbReference type="ARBA" id="ARBA00012458"/>
    </source>
</evidence>
<comment type="catalytic activity">
    <reaction evidence="1">
        <text>(7,8-dihydropterin-6-yl)methyl diphosphate + 4-aminobenzoate = 7,8-dihydropteroate + diphosphate</text>
        <dbReference type="Rhea" id="RHEA:19949"/>
        <dbReference type="ChEBI" id="CHEBI:17836"/>
        <dbReference type="ChEBI" id="CHEBI:17839"/>
        <dbReference type="ChEBI" id="CHEBI:33019"/>
        <dbReference type="ChEBI" id="CHEBI:72950"/>
        <dbReference type="EC" id="2.5.1.15"/>
    </reaction>
</comment>
<evidence type="ECO:0000256" key="5">
    <source>
        <dbReference type="ARBA" id="ARBA00004763"/>
    </source>
</evidence>
<dbReference type="GO" id="GO:0003848">
    <property type="term" value="F:2-amino-4-hydroxy-6-hydroxymethyldihydropteridine diphosphokinase activity"/>
    <property type="evidence" value="ECO:0007669"/>
    <property type="project" value="UniProtKB-EC"/>
</dbReference>
<dbReference type="Proteomes" id="UP001172673">
    <property type="component" value="Unassembled WGS sequence"/>
</dbReference>
<dbReference type="GO" id="GO:0004156">
    <property type="term" value="F:dihydropteroate synthase activity"/>
    <property type="evidence" value="ECO:0007669"/>
    <property type="project" value="UniProtKB-EC"/>
</dbReference>
<comment type="similarity">
    <text evidence="8">In the N-terminal section; belongs to the DHNA family.</text>
</comment>
<evidence type="ECO:0000256" key="17">
    <source>
        <dbReference type="ARBA" id="ARBA00022840"/>
    </source>
</evidence>
<dbReference type="Gene3D" id="3.30.70.560">
    <property type="entry name" value="7,8-Dihydro-6-hydroxymethylpterin-pyrophosphokinase HPPK"/>
    <property type="match status" value="1"/>
</dbReference>
<evidence type="ECO:0000256" key="24">
    <source>
        <dbReference type="ARBA" id="ARBA00068111"/>
    </source>
</evidence>
<comment type="cofactor">
    <cofactor evidence="4">
        <name>Mg(2+)</name>
        <dbReference type="ChEBI" id="CHEBI:18420"/>
    </cofactor>
</comment>
<dbReference type="GO" id="GO:0046656">
    <property type="term" value="P:folic acid biosynthetic process"/>
    <property type="evidence" value="ECO:0007669"/>
    <property type="project" value="UniProtKB-KW"/>
</dbReference>
<keyword evidence="20" id="KW-0511">Multifunctional enzyme</keyword>
<evidence type="ECO:0000256" key="2">
    <source>
        <dbReference type="ARBA" id="ARBA00000198"/>
    </source>
</evidence>
<keyword evidence="27" id="KW-1185">Reference proteome</keyword>
<keyword evidence="13" id="KW-0808">Transferase</keyword>
<evidence type="ECO:0000256" key="6">
    <source>
        <dbReference type="ARBA" id="ARBA00005013"/>
    </source>
</evidence>
<dbReference type="InterPro" id="IPR045031">
    <property type="entry name" value="DHP_synth-like"/>
</dbReference>
<comment type="catalytic activity">
    <reaction evidence="2">
        <text>6-hydroxymethyl-7,8-dihydropterin + ATP = (7,8-dihydropterin-6-yl)methyl diphosphate + AMP + H(+)</text>
        <dbReference type="Rhea" id="RHEA:11412"/>
        <dbReference type="ChEBI" id="CHEBI:15378"/>
        <dbReference type="ChEBI" id="CHEBI:30616"/>
        <dbReference type="ChEBI" id="CHEBI:44841"/>
        <dbReference type="ChEBI" id="CHEBI:72950"/>
        <dbReference type="ChEBI" id="CHEBI:456215"/>
        <dbReference type="EC" id="2.7.6.3"/>
    </reaction>
</comment>
<evidence type="ECO:0000259" key="25">
    <source>
        <dbReference type="PROSITE" id="PS50972"/>
    </source>
</evidence>
<evidence type="ECO:0000256" key="1">
    <source>
        <dbReference type="ARBA" id="ARBA00000012"/>
    </source>
</evidence>
<sequence length="471" mass="51897">MKSLHVDSSARRSVVAFGSNLGDRIANIENALRLMREKGLRLLKLSSLYETKPMYYDDQDSFLNGVCQVETDLEPLQLLDVLQSIENDLGRRRVIDKGPRTIDLDIILYNNDCIKSPRLNVPHLSMLEREFVLRPLADILPNEHLPPDFSLASSYRSFGQLLNGLSERDSTMSPVTTLHPETPLIRAHDPTRNTHVMAILNLTPDSFSDGGVHKVEGVEAIKASVASFVAAGATIVDIGGQSTRPKADFLGPKEELARVLPIVRAIRETKEFDKVAISIDTFHSDVARETILAGADIVNDVSAGLLDERMLPTVAQLGKTIILMHMRGNPHTMSSLTQYPDGVVNGVARELSERVKAALSAGIPPWRIILDPGLGFAKDQDQNLELLRSLQHLRERTEYSSNLRNYPWLMGPSRKGFVGKITDVADAAKRSYGTAAAITASIAGGADIIRIHDVSEMVQVSKMADAIYRRP</sequence>
<keyword evidence="14" id="KW-0479">Metal-binding</keyword>
<dbReference type="PANTHER" id="PTHR20941">
    <property type="entry name" value="FOLATE SYNTHESIS PROTEINS"/>
    <property type="match status" value="1"/>
</dbReference>
<dbReference type="PROSITE" id="PS00792">
    <property type="entry name" value="DHPS_1"/>
    <property type="match status" value="1"/>
</dbReference>
<dbReference type="CDD" id="cd00739">
    <property type="entry name" value="DHPS"/>
    <property type="match status" value="1"/>
</dbReference>
<evidence type="ECO:0000256" key="3">
    <source>
        <dbReference type="ARBA" id="ARBA00001353"/>
    </source>
</evidence>
<dbReference type="PROSITE" id="PS00794">
    <property type="entry name" value="HPPK"/>
    <property type="match status" value="1"/>
</dbReference>
<evidence type="ECO:0000256" key="7">
    <source>
        <dbReference type="ARBA" id="ARBA00005051"/>
    </source>
</evidence>
<dbReference type="EC" id="4.1.2.25" evidence="11"/>
<dbReference type="GO" id="GO:0046872">
    <property type="term" value="F:metal ion binding"/>
    <property type="evidence" value="ECO:0007669"/>
    <property type="project" value="UniProtKB-KW"/>
</dbReference>
<dbReference type="FunFam" id="3.20.20.20:FF:000006">
    <property type="entry name" value="Dihydropteroate synthase"/>
    <property type="match status" value="1"/>
</dbReference>
<evidence type="ECO:0000256" key="21">
    <source>
        <dbReference type="ARBA" id="ARBA00058009"/>
    </source>
</evidence>
<feature type="domain" description="Pterin-binding" evidence="25">
    <location>
        <begin position="194"/>
        <end position="462"/>
    </location>
</feature>
<reference evidence="26" key="1">
    <citation type="submission" date="2022-10" db="EMBL/GenBank/DDBJ databases">
        <title>Culturing micro-colonial fungi from biological soil crusts in the Mojave desert and describing Neophaeococcomyces mojavensis, and introducing the new genera and species Taxawa tesnikishii.</title>
        <authorList>
            <person name="Kurbessoian T."/>
            <person name="Stajich J.E."/>
        </authorList>
    </citation>
    <scope>NUCLEOTIDE SEQUENCE</scope>
    <source>
        <strain evidence="26">TK_41</strain>
    </source>
</reference>
<evidence type="ECO:0000256" key="19">
    <source>
        <dbReference type="ARBA" id="ARBA00022909"/>
    </source>
</evidence>
<keyword evidence="16" id="KW-0418">Kinase</keyword>
<dbReference type="AlphaFoldDB" id="A0AA38X503"/>
<protein>
    <recommendedName>
        <fullName evidence="23">Folic acid synthesis protein FOL1</fullName>
        <ecNumber evidence="10">2.5.1.15</ecNumber>
        <ecNumber evidence="12">2.7.6.3</ecNumber>
        <ecNumber evidence="11">4.1.2.25</ecNumber>
    </recommendedName>
    <alternativeName>
        <fullName evidence="24">Folic acid synthesis protein fol1</fullName>
    </alternativeName>
</protein>
<evidence type="ECO:0000256" key="22">
    <source>
        <dbReference type="ARBA" id="ARBA00061548"/>
    </source>
</evidence>
<evidence type="ECO:0000256" key="8">
    <source>
        <dbReference type="ARBA" id="ARBA00009640"/>
    </source>
</evidence>
<dbReference type="NCBIfam" id="TIGR01496">
    <property type="entry name" value="DHPS"/>
    <property type="match status" value="1"/>
</dbReference>
<evidence type="ECO:0000256" key="18">
    <source>
        <dbReference type="ARBA" id="ARBA00022842"/>
    </source>
</evidence>
<comment type="pathway">
    <text evidence="7">Cofactor biosynthesis; tetrahydrofolate biosynthesis; 2-amino-4-hydroxy-6-hydroxymethyl-7,8-dihydropteridine diphosphate from 7,8-dihydroneopterin triphosphate: step 4/4.</text>
</comment>
<evidence type="ECO:0000256" key="11">
    <source>
        <dbReference type="ARBA" id="ARBA00013043"/>
    </source>
</evidence>
<dbReference type="SUPFAM" id="SSF51717">
    <property type="entry name" value="Dihydropteroate synthetase-like"/>
    <property type="match status" value="1"/>
</dbReference>
<dbReference type="SUPFAM" id="SSF55083">
    <property type="entry name" value="6-hydroxymethyl-7,8-dihydropterin pyrophosphokinase, HPPK"/>
    <property type="match status" value="1"/>
</dbReference>
<evidence type="ECO:0000256" key="15">
    <source>
        <dbReference type="ARBA" id="ARBA00022741"/>
    </source>
</evidence>
<evidence type="ECO:0000313" key="27">
    <source>
        <dbReference type="Proteomes" id="UP001172673"/>
    </source>
</evidence>
<dbReference type="EMBL" id="JAPDRK010000013">
    <property type="protein sequence ID" value="KAJ9606957.1"/>
    <property type="molecule type" value="Genomic_DNA"/>
</dbReference>
<dbReference type="GO" id="GO:0016301">
    <property type="term" value="F:kinase activity"/>
    <property type="evidence" value="ECO:0007669"/>
    <property type="project" value="UniProtKB-KW"/>
</dbReference>
<evidence type="ECO:0000256" key="12">
    <source>
        <dbReference type="ARBA" id="ARBA00013253"/>
    </source>
</evidence>
<dbReference type="Pfam" id="PF01288">
    <property type="entry name" value="HPPK"/>
    <property type="match status" value="1"/>
</dbReference>
<comment type="similarity">
    <text evidence="22">In the central section; belongs to the HPPK family.</text>
</comment>
<evidence type="ECO:0000256" key="20">
    <source>
        <dbReference type="ARBA" id="ARBA00023268"/>
    </source>
</evidence>
<dbReference type="CDD" id="cd00483">
    <property type="entry name" value="HPPK"/>
    <property type="match status" value="1"/>
</dbReference>
<evidence type="ECO:0000256" key="14">
    <source>
        <dbReference type="ARBA" id="ARBA00022723"/>
    </source>
</evidence>
<keyword evidence="17" id="KW-0067">ATP-binding</keyword>
<proteinExistence type="inferred from homology"/>
<comment type="pathway">
    <text evidence="6">Cofactor biosynthesis; tetrahydrofolate biosynthesis; 2-amino-4-hydroxy-6-hydroxymethyl-7,8-dihydropteridine diphosphate from 7,8-dihydroneopterin triphosphate: step 3/4.</text>
</comment>
<dbReference type="Gene3D" id="3.20.20.20">
    <property type="entry name" value="Dihydropteroate synthase-like"/>
    <property type="match status" value="1"/>
</dbReference>
<dbReference type="InterPro" id="IPR000489">
    <property type="entry name" value="Pterin-binding_dom"/>
</dbReference>
<evidence type="ECO:0000256" key="9">
    <source>
        <dbReference type="ARBA" id="ARBA00009951"/>
    </source>
</evidence>
<name>A0AA38X503_9EURO</name>
<dbReference type="EC" id="2.7.6.3" evidence="12"/>
<dbReference type="InterPro" id="IPR000550">
    <property type="entry name" value="Hppk"/>
</dbReference>
<keyword evidence="18" id="KW-0460">Magnesium</keyword>
<comment type="catalytic activity">
    <reaction evidence="3">
        <text>7,8-dihydroneopterin = 6-hydroxymethyl-7,8-dihydropterin + glycolaldehyde</text>
        <dbReference type="Rhea" id="RHEA:10540"/>
        <dbReference type="ChEBI" id="CHEBI:17001"/>
        <dbReference type="ChEBI" id="CHEBI:17071"/>
        <dbReference type="ChEBI" id="CHEBI:44841"/>
        <dbReference type="EC" id="4.1.2.25"/>
    </reaction>
</comment>
<dbReference type="GO" id="GO:0046654">
    <property type="term" value="P:tetrahydrofolate biosynthetic process"/>
    <property type="evidence" value="ECO:0007669"/>
    <property type="project" value="TreeGrafter"/>
</dbReference>
<comment type="caution">
    <text evidence="26">The sequence shown here is derived from an EMBL/GenBank/DDBJ whole genome shotgun (WGS) entry which is preliminary data.</text>
</comment>
<organism evidence="26 27">
    <name type="scientific">Cladophialophora chaetospira</name>
    <dbReference type="NCBI Taxonomy" id="386627"/>
    <lineage>
        <taxon>Eukaryota</taxon>
        <taxon>Fungi</taxon>
        <taxon>Dikarya</taxon>
        <taxon>Ascomycota</taxon>
        <taxon>Pezizomycotina</taxon>
        <taxon>Eurotiomycetes</taxon>
        <taxon>Chaetothyriomycetidae</taxon>
        <taxon>Chaetothyriales</taxon>
        <taxon>Herpotrichiellaceae</taxon>
        <taxon>Cladophialophora</taxon>
    </lineage>
</organism>
<dbReference type="PANTHER" id="PTHR20941:SF1">
    <property type="entry name" value="FOLIC ACID SYNTHESIS PROTEIN FOL1"/>
    <property type="match status" value="1"/>
</dbReference>
<dbReference type="GO" id="GO:0005524">
    <property type="term" value="F:ATP binding"/>
    <property type="evidence" value="ECO:0007669"/>
    <property type="project" value="UniProtKB-KW"/>
</dbReference>
<dbReference type="GO" id="GO:0004150">
    <property type="term" value="F:dihydroneopterin aldolase activity"/>
    <property type="evidence" value="ECO:0007669"/>
    <property type="project" value="UniProtKB-EC"/>
</dbReference>
<evidence type="ECO:0000256" key="23">
    <source>
        <dbReference type="ARBA" id="ARBA00067568"/>
    </source>
</evidence>
<comment type="function">
    <text evidence="21">Catalyzes three sequential steps of tetrahydrofolate biosynthesis.</text>
</comment>
<dbReference type="PROSITE" id="PS50972">
    <property type="entry name" value="PTERIN_BINDING"/>
    <property type="match status" value="1"/>
</dbReference>
<dbReference type="Pfam" id="PF00809">
    <property type="entry name" value="Pterin_bind"/>
    <property type="match status" value="1"/>
</dbReference>
<evidence type="ECO:0000256" key="13">
    <source>
        <dbReference type="ARBA" id="ARBA00022679"/>
    </source>
</evidence>
<evidence type="ECO:0000256" key="4">
    <source>
        <dbReference type="ARBA" id="ARBA00001946"/>
    </source>
</evidence>
<dbReference type="NCBIfam" id="TIGR01498">
    <property type="entry name" value="folK"/>
    <property type="match status" value="1"/>
</dbReference>